<name>A0AAE0FBM8_9CHLO</name>
<feature type="region of interest" description="Disordered" evidence="2">
    <location>
        <begin position="1"/>
        <end position="131"/>
    </location>
</feature>
<gene>
    <name evidence="3" type="ORF">CYMTET_34173</name>
</gene>
<sequence>MASTLTEICSEQHASRSEIVKREPMTLHSLDLTKLANHTKAPTPPLSQSAPLPPHVSNIPPNQFGGHRPEGTFGMRDISIQYPPSRSASSAGLRSSSRSMLHASVKIKPRPVVAPPPPIQEDPDPRSTGVRRETVEALREVELEKYRRWEERKSAKLAEAQQSEMERERQRHLELMEAAREERIQRRANRMSDRVQMLEKGGVSSIFLDRKNPCELPVASKPIHPFQTAAERRRDCIDKCSHIDHEEALTKLMKAKKINTRTARS</sequence>
<proteinExistence type="predicted"/>
<dbReference type="Proteomes" id="UP001190700">
    <property type="component" value="Unassembled WGS sequence"/>
</dbReference>
<evidence type="ECO:0000256" key="2">
    <source>
        <dbReference type="SAM" id="MobiDB-lite"/>
    </source>
</evidence>
<evidence type="ECO:0000256" key="1">
    <source>
        <dbReference type="SAM" id="Coils"/>
    </source>
</evidence>
<dbReference type="AlphaFoldDB" id="A0AAE0FBM8"/>
<keyword evidence="4" id="KW-1185">Reference proteome</keyword>
<feature type="compositionally biased region" description="Basic and acidic residues" evidence="2">
    <location>
        <begin position="13"/>
        <end position="25"/>
    </location>
</feature>
<organism evidence="3 4">
    <name type="scientific">Cymbomonas tetramitiformis</name>
    <dbReference type="NCBI Taxonomy" id="36881"/>
    <lineage>
        <taxon>Eukaryota</taxon>
        <taxon>Viridiplantae</taxon>
        <taxon>Chlorophyta</taxon>
        <taxon>Pyramimonadophyceae</taxon>
        <taxon>Pyramimonadales</taxon>
        <taxon>Pyramimonadaceae</taxon>
        <taxon>Cymbomonas</taxon>
    </lineage>
</organism>
<dbReference type="EMBL" id="LGRX02021413">
    <property type="protein sequence ID" value="KAK3256704.1"/>
    <property type="molecule type" value="Genomic_DNA"/>
</dbReference>
<keyword evidence="1" id="KW-0175">Coiled coil</keyword>
<reference evidence="3 4" key="1">
    <citation type="journal article" date="2015" name="Genome Biol. Evol.">
        <title>Comparative Genomics of a Bacterivorous Green Alga Reveals Evolutionary Causalities and Consequences of Phago-Mixotrophic Mode of Nutrition.</title>
        <authorList>
            <person name="Burns J.A."/>
            <person name="Paasch A."/>
            <person name="Narechania A."/>
            <person name="Kim E."/>
        </authorList>
    </citation>
    <scope>NUCLEOTIDE SEQUENCE [LARGE SCALE GENOMIC DNA]</scope>
    <source>
        <strain evidence="3 4">PLY_AMNH</strain>
    </source>
</reference>
<feature type="coiled-coil region" evidence="1">
    <location>
        <begin position="155"/>
        <end position="182"/>
    </location>
</feature>
<feature type="compositionally biased region" description="Low complexity" evidence="2">
    <location>
        <begin position="85"/>
        <end position="99"/>
    </location>
</feature>
<protein>
    <submittedName>
        <fullName evidence="3">Uncharacterized protein</fullName>
    </submittedName>
</protein>
<evidence type="ECO:0000313" key="3">
    <source>
        <dbReference type="EMBL" id="KAK3256704.1"/>
    </source>
</evidence>
<comment type="caution">
    <text evidence="3">The sequence shown here is derived from an EMBL/GenBank/DDBJ whole genome shotgun (WGS) entry which is preliminary data.</text>
</comment>
<accession>A0AAE0FBM8</accession>
<evidence type="ECO:0000313" key="4">
    <source>
        <dbReference type="Proteomes" id="UP001190700"/>
    </source>
</evidence>